<feature type="non-terminal residue" evidence="2">
    <location>
        <position position="88"/>
    </location>
</feature>
<dbReference type="eggNOG" id="COG2801">
    <property type="taxonomic scope" value="Bacteria"/>
</dbReference>
<gene>
    <name evidence="2" type="ORF">MOPEL_131_00020</name>
</gene>
<dbReference type="SUPFAM" id="SSF46689">
    <property type="entry name" value="Homeodomain-like"/>
    <property type="match status" value="1"/>
</dbReference>
<name>H5UV75_9MICO</name>
<sequence>MEWSCLTVPPRVQEVFVSHATHANAALTPRARLRLAVLVVDRGWPVARAAERFDVSWKTAAKWARRYADEGRAGMLDRSSRPHRQPRQ</sequence>
<dbReference type="Pfam" id="PF13011">
    <property type="entry name" value="LZ_Tnp_IS481"/>
    <property type="match status" value="1"/>
</dbReference>
<protein>
    <submittedName>
        <fullName evidence="2">Putative transposase</fullName>
    </submittedName>
</protein>
<dbReference type="OrthoDB" id="52928at2"/>
<dbReference type="InterPro" id="IPR024967">
    <property type="entry name" value="DNA-bd_IS481-type"/>
</dbReference>
<dbReference type="AlphaFoldDB" id="H5UV75"/>
<evidence type="ECO:0000259" key="1">
    <source>
        <dbReference type="Pfam" id="PF13011"/>
    </source>
</evidence>
<evidence type="ECO:0000313" key="3">
    <source>
        <dbReference type="Proteomes" id="UP000004367"/>
    </source>
</evidence>
<keyword evidence="3" id="KW-1185">Reference proteome</keyword>
<proteinExistence type="predicted"/>
<dbReference type="EMBL" id="BAFE01000090">
    <property type="protein sequence ID" value="GAB49633.1"/>
    <property type="molecule type" value="Genomic_DNA"/>
</dbReference>
<dbReference type="Proteomes" id="UP000004367">
    <property type="component" value="Unassembled WGS sequence"/>
</dbReference>
<accession>H5UV75</accession>
<evidence type="ECO:0000313" key="2">
    <source>
        <dbReference type="EMBL" id="GAB49633.1"/>
    </source>
</evidence>
<comment type="caution">
    <text evidence="2">The sequence shown here is derived from an EMBL/GenBank/DDBJ whole genome shotgun (WGS) entry which is preliminary data.</text>
</comment>
<feature type="domain" description="DNA-binding" evidence="1">
    <location>
        <begin position="21"/>
        <end position="87"/>
    </location>
</feature>
<organism evidence="2 3">
    <name type="scientific">Mobilicoccus pelagius NBRC 104925</name>
    <dbReference type="NCBI Taxonomy" id="1089455"/>
    <lineage>
        <taxon>Bacteria</taxon>
        <taxon>Bacillati</taxon>
        <taxon>Actinomycetota</taxon>
        <taxon>Actinomycetes</taxon>
        <taxon>Micrococcales</taxon>
        <taxon>Dermatophilaceae</taxon>
        <taxon>Mobilicoccus</taxon>
    </lineage>
</organism>
<dbReference type="InterPro" id="IPR009057">
    <property type="entry name" value="Homeodomain-like_sf"/>
</dbReference>
<reference evidence="2 3" key="1">
    <citation type="submission" date="2012-02" db="EMBL/GenBank/DDBJ databases">
        <title>Whole genome shotgun sequence of Mobilicoccus pelagius NBRC 104925.</title>
        <authorList>
            <person name="Yoshida Y."/>
            <person name="Hosoyama A."/>
            <person name="Tsuchikane K."/>
            <person name="Katsumata H."/>
            <person name="Yamazaki S."/>
            <person name="Fujita N."/>
        </authorList>
    </citation>
    <scope>NUCLEOTIDE SEQUENCE [LARGE SCALE GENOMIC DNA]</scope>
    <source>
        <strain evidence="2 3">NBRC 104925</strain>
    </source>
</reference>